<accession>A0A2A9PJ16</accession>
<reference evidence="2 3" key="2">
    <citation type="journal article" date="2017" name="Sci. Rep.">
        <title>Ant-infecting Ophiocordyceps genomes reveal a high diversity of potential behavioral manipulation genes and a possible major role for enterotoxins.</title>
        <authorList>
            <person name="de Bekker C."/>
            <person name="Ohm R.A."/>
            <person name="Evans H.C."/>
            <person name="Brachmann A."/>
            <person name="Hughes D.P."/>
        </authorList>
    </citation>
    <scope>NUCLEOTIDE SEQUENCE [LARGE SCALE GENOMIC DNA]</scope>
    <source>
        <strain evidence="2 3">SC16a</strain>
    </source>
</reference>
<protein>
    <submittedName>
        <fullName evidence="2">Uncharacterized protein</fullName>
    </submittedName>
</protein>
<feature type="chain" id="PRO_5012315342" evidence="1">
    <location>
        <begin position="17"/>
        <end position="118"/>
    </location>
</feature>
<comment type="caution">
    <text evidence="2">The sequence shown here is derived from an EMBL/GenBank/DDBJ whole genome shotgun (WGS) entry which is preliminary data.</text>
</comment>
<reference evidence="2 3" key="1">
    <citation type="journal article" date="2015" name="BMC Genomics">
        <title>Gene expression during zombie ant biting behavior reflects the complexity underlying fungal parasitic behavioral manipulation.</title>
        <authorList>
            <person name="de Bekker C."/>
            <person name="Ohm R.A."/>
            <person name="Loreto R.G."/>
            <person name="Sebastian A."/>
            <person name="Albert I."/>
            <person name="Merrow M."/>
            <person name="Brachmann A."/>
            <person name="Hughes D.P."/>
        </authorList>
    </citation>
    <scope>NUCLEOTIDE SEQUENCE [LARGE SCALE GENOMIC DNA]</scope>
    <source>
        <strain evidence="2 3">SC16a</strain>
    </source>
</reference>
<organism evidence="2 3">
    <name type="scientific">Ophiocordyceps unilateralis</name>
    <name type="common">Zombie-ant fungus</name>
    <name type="synonym">Torrubia unilateralis</name>
    <dbReference type="NCBI Taxonomy" id="268505"/>
    <lineage>
        <taxon>Eukaryota</taxon>
        <taxon>Fungi</taxon>
        <taxon>Dikarya</taxon>
        <taxon>Ascomycota</taxon>
        <taxon>Pezizomycotina</taxon>
        <taxon>Sordariomycetes</taxon>
        <taxon>Hypocreomycetidae</taxon>
        <taxon>Hypocreales</taxon>
        <taxon>Ophiocordycipitaceae</taxon>
        <taxon>Ophiocordyceps</taxon>
    </lineage>
</organism>
<dbReference type="EMBL" id="LAZP02000069">
    <property type="protein sequence ID" value="PFH61485.1"/>
    <property type="molecule type" value="Genomic_DNA"/>
</dbReference>
<name>A0A2A9PJ16_OPHUN</name>
<evidence type="ECO:0000313" key="2">
    <source>
        <dbReference type="EMBL" id="PFH61485.1"/>
    </source>
</evidence>
<feature type="signal peptide" evidence="1">
    <location>
        <begin position="1"/>
        <end position="16"/>
    </location>
</feature>
<keyword evidence="1" id="KW-0732">Signal</keyword>
<dbReference type="Proteomes" id="UP000037136">
    <property type="component" value="Unassembled WGS sequence"/>
</dbReference>
<evidence type="ECO:0000313" key="3">
    <source>
        <dbReference type="Proteomes" id="UP000037136"/>
    </source>
</evidence>
<sequence length="118" mass="13336">MHVLTIIAVLAGFGLANPIPAHALEILNLRDEFPEEDEGSLSKPLLDRNQIENLCMDSALWEPEFKDKKSCLANLSCWVSLYKIEEDKAKKSGAEQEMVKDRQLQACTAFLLRTKVFD</sequence>
<gene>
    <name evidence="2" type="ORF">XA68_17210</name>
</gene>
<proteinExistence type="predicted"/>
<evidence type="ECO:0000256" key="1">
    <source>
        <dbReference type="SAM" id="SignalP"/>
    </source>
</evidence>
<dbReference type="AlphaFoldDB" id="A0A2A9PJ16"/>
<keyword evidence="3" id="KW-1185">Reference proteome</keyword>